<dbReference type="InterPro" id="IPR005512">
    <property type="entry name" value="PRONE_dom"/>
</dbReference>
<gene>
    <name evidence="5" type="ORF">ZIOFF_031313</name>
</gene>
<feature type="compositionally biased region" description="Polar residues" evidence="3">
    <location>
        <begin position="20"/>
        <end position="39"/>
    </location>
</feature>
<evidence type="ECO:0000256" key="3">
    <source>
        <dbReference type="SAM" id="MobiDB-lite"/>
    </source>
</evidence>
<dbReference type="PROSITE" id="PS51334">
    <property type="entry name" value="PRONE"/>
    <property type="match status" value="1"/>
</dbReference>
<keyword evidence="1 2" id="KW-0344">Guanine-nucleotide releasing factor</keyword>
<dbReference type="FunFam" id="1.20.58.2010:FF:000001">
    <property type="entry name" value="Rop guanine nucleotide exchange factor 14"/>
    <property type="match status" value="1"/>
</dbReference>
<dbReference type="GO" id="GO:0005085">
    <property type="term" value="F:guanyl-nucleotide exchange factor activity"/>
    <property type="evidence" value="ECO:0007669"/>
    <property type="project" value="UniProtKB-UniRule"/>
</dbReference>
<feature type="compositionally biased region" description="Low complexity" evidence="3">
    <location>
        <begin position="40"/>
        <end position="64"/>
    </location>
</feature>
<feature type="region of interest" description="Disordered" evidence="3">
    <location>
        <begin position="1"/>
        <end position="77"/>
    </location>
</feature>
<feature type="compositionally biased region" description="Basic and acidic residues" evidence="3">
    <location>
        <begin position="1"/>
        <end position="18"/>
    </location>
</feature>
<reference evidence="5 6" key="1">
    <citation type="submission" date="2020-08" db="EMBL/GenBank/DDBJ databases">
        <title>Plant Genome Project.</title>
        <authorList>
            <person name="Zhang R.-G."/>
        </authorList>
    </citation>
    <scope>NUCLEOTIDE SEQUENCE [LARGE SCALE GENOMIC DNA]</scope>
    <source>
        <tissue evidence="5">Rhizome</tissue>
    </source>
</reference>
<evidence type="ECO:0000256" key="1">
    <source>
        <dbReference type="ARBA" id="ARBA00022658"/>
    </source>
</evidence>
<dbReference type="Proteomes" id="UP000734854">
    <property type="component" value="Unassembled WGS sequence"/>
</dbReference>
<accession>A0A8J5L072</accession>
<evidence type="ECO:0000259" key="4">
    <source>
        <dbReference type="PROSITE" id="PS51334"/>
    </source>
</evidence>
<sequence length="471" mass="52970">MNGSSRKSDENSEMDRHLPSSKQLWRLNTDTSSSAPISNSTDYSRTTSSMSSYSEHSNEQSSSYDFPPVGRPMSKPIRPDSLAFTKLSRLKHISKYDPTSASEIEMVKEKFSKLLLGEDMSGGGKGVCPAVAVSNAITNLYATVFGHFYKLEPLPVEKRTMWRREMDCLLSVCDHIVEFYPCSHTLSDGTSIEMMGTKSRSDISINLPALEKLDAMLLEQLEGFQKTEFWYVEEGKQASTPTRSFRKVVERTEDKWWLPIPCVPSSGLSAKAKKELRLKRECTNQIHKAAMAINSSVLAEMDVPESYIAVLPKSTRACIGDSIYRHLSTADKFSPDCLLDQIEISSEHEALEMADRLEASMFVWRRRAGTQASKSSWGMVKDLIGEENKNEMLASRAEILLLSLKQRHPGLAQTTLDTSKIQYNKDLGHAILESYSRVLESLAFNIVAWIDDVLFVHASVKRRLKAKQQKS</sequence>
<name>A0A8J5L072_ZINOF</name>
<dbReference type="Gene3D" id="1.20.58.2010">
    <property type="entry name" value="PRONE domain, subdomain 1"/>
    <property type="match status" value="2"/>
</dbReference>
<evidence type="ECO:0000313" key="5">
    <source>
        <dbReference type="EMBL" id="KAG6505999.1"/>
    </source>
</evidence>
<protein>
    <recommendedName>
        <fullName evidence="4">PRONE domain-containing protein</fullName>
    </recommendedName>
</protein>
<comment type="caution">
    <text evidence="5">The sequence shown here is derived from an EMBL/GenBank/DDBJ whole genome shotgun (WGS) entry which is preliminary data.</text>
</comment>
<feature type="domain" description="PRONE" evidence="4">
    <location>
        <begin position="94"/>
        <end position="467"/>
    </location>
</feature>
<keyword evidence="6" id="KW-1185">Reference proteome</keyword>
<evidence type="ECO:0000256" key="2">
    <source>
        <dbReference type="PROSITE-ProRule" id="PRU00663"/>
    </source>
</evidence>
<evidence type="ECO:0000313" key="6">
    <source>
        <dbReference type="Proteomes" id="UP000734854"/>
    </source>
</evidence>
<dbReference type="EMBL" id="JACMSC010000009">
    <property type="protein sequence ID" value="KAG6505999.1"/>
    <property type="molecule type" value="Genomic_DNA"/>
</dbReference>
<dbReference type="PANTHER" id="PTHR33101:SF47">
    <property type="entry name" value="ROP GUANINE NUCLEOTIDE EXCHANGE FACTOR 2-RELATED"/>
    <property type="match status" value="1"/>
</dbReference>
<dbReference type="PANTHER" id="PTHR33101">
    <property type="entry name" value="ROP GUANINE NUCLEOTIDE EXCHANGE FACTOR 1"/>
    <property type="match status" value="1"/>
</dbReference>
<dbReference type="Pfam" id="PF03759">
    <property type="entry name" value="PRONE"/>
    <property type="match status" value="1"/>
</dbReference>
<dbReference type="AlphaFoldDB" id="A0A8J5L072"/>
<proteinExistence type="predicted"/>
<dbReference type="InterPro" id="IPR038937">
    <property type="entry name" value="RopGEF"/>
</dbReference>
<organism evidence="5 6">
    <name type="scientific">Zingiber officinale</name>
    <name type="common">Ginger</name>
    <name type="synonym">Amomum zingiber</name>
    <dbReference type="NCBI Taxonomy" id="94328"/>
    <lineage>
        <taxon>Eukaryota</taxon>
        <taxon>Viridiplantae</taxon>
        <taxon>Streptophyta</taxon>
        <taxon>Embryophyta</taxon>
        <taxon>Tracheophyta</taxon>
        <taxon>Spermatophyta</taxon>
        <taxon>Magnoliopsida</taxon>
        <taxon>Liliopsida</taxon>
        <taxon>Zingiberales</taxon>
        <taxon>Zingiberaceae</taxon>
        <taxon>Zingiber</taxon>
    </lineage>
</organism>
<dbReference type="FunFam" id="1.20.58.2010:FF:000003">
    <property type="entry name" value="Rop guanine nucleotide exchange factor 14"/>
    <property type="match status" value="1"/>
</dbReference>